<evidence type="ECO:0000313" key="2">
    <source>
        <dbReference type="Proteomes" id="UP000053676"/>
    </source>
</evidence>
<sequence>MQTINTQEFRWTAQTLHQLSSAFGKFQHVFEATCRNCNLLQESYERFPSSTHLRLPQFEKRASRDVPINRLGELHLYHVLVVFDYLMELVPDRNADCCDLLLDLILAER</sequence>
<reference evidence="2" key="1">
    <citation type="journal article" date="2014" name="Nat. Genet.">
        <title>Genome of the human hookworm Necator americanus.</title>
        <authorList>
            <person name="Tang Y.T."/>
            <person name="Gao X."/>
            <person name="Rosa B.A."/>
            <person name="Abubucker S."/>
            <person name="Hallsworth-Pepin K."/>
            <person name="Martin J."/>
            <person name="Tyagi R."/>
            <person name="Heizer E."/>
            <person name="Zhang X."/>
            <person name="Bhonagiri-Palsikar V."/>
            <person name="Minx P."/>
            <person name="Warren W.C."/>
            <person name="Wang Q."/>
            <person name="Zhan B."/>
            <person name="Hotez P.J."/>
            <person name="Sternberg P.W."/>
            <person name="Dougall A."/>
            <person name="Gaze S.T."/>
            <person name="Mulvenna J."/>
            <person name="Sotillo J."/>
            <person name="Ranganathan S."/>
            <person name="Rabelo E.M."/>
            <person name="Wilson R.K."/>
            <person name="Felgner P.L."/>
            <person name="Bethony J."/>
            <person name="Hawdon J.M."/>
            <person name="Gasser R.B."/>
            <person name="Loukas A."/>
            <person name="Mitreva M."/>
        </authorList>
    </citation>
    <scope>NUCLEOTIDE SEQUENCE [LARGE SCALE GENOMIC DNA]</scope>
</reference>
<dbReference type="KEGG" id="nai:NECAME_14457"/>
<proteinExistence type="predicted"/>
<dbReference type="AlphaFoldDB" id="W2SMZ4"/>
<gene>
    <name evidence="1" type="ORF">NECAME_14457</name>
</gene>
<accession>W2SMZ4</accession>
<dbReference type="EMBL" id="KI668877">
    <property type="protein sequence ID" value="ETN70883.1"/>
    <property type="molecule type" value="Genomic_DNA"/>
</dbReference>
<organism evidence="1 2">
    <name type="scientific">Necator americanus</name>
    <name type="common">Human hookworm</name>
    <dbReference type="NCBI Taxonomy" id="51031"/>
    <lineage>
        <taxon>Eukaryota</taxon>
        <taxon>Metazoa</taxon>
        <taxon>Ecdysozoa</taxon>
        <taxon>Nematoda</taxon>
        <taxon>Chromadorea</taxon>
        <taxon>Rhabditida</taxon>
        <taxon>Rhabditina</taxon>
        <taxon>Rhabditomorpha</taxon>
        <taxon>Strongyloidea</taxon>
        <taxon>Ancylostomatidae</taxon>
        <taxon>Bunostominae</taxon>
        <taxon>Necator</taxon>
    </lineage>
</organism>
<dbReference type="Proteomes" id="UP000053676">
    <property type="component" value="Unassembled WGS sequence"/>
</dbReference>
<keyword evidence="2" id="KW-1185">Reference proteome</keyword>
<dbReference type="STRING" id="51031.W2SMZ4"/>
<evidence type="ECO:0000313" key="1">
    <source>
        <dbReference type="EMBL" id="ETN70883.1"/>
    </source>
</evidence>
<name>W2SMZ4_NECAM</name>
<protein>
    <submittedName>
        <fullName evidence="1">Uncharacterized protein</fullName>
    </submittedName>
</protein>
<dbReference type="OrthoDB" id="5864140at2759"/>